<dbReference type="Proteomes" id="UP000245252">
    <property type="component" value="Unassembled WGS sequence"/>
</dbReference>
<reference evidence="2 3" key="1">
    <citation type="submission" date="2018-05" db="EMBL/GenBank/DDBJ databases">
        <title>The draft genome of strain NS-104.</title>
        <authorList>
            <person name="Hang P."/>
            <person name="Jiang J."/>
        </authorList>
    </citation>
    <scope>NUCLEOTIDE SEQUENCE [LARGE SCALE GENOMIC DNA]</scope>
    <source>
        <strain evidence="2 3">NS-104</strain>
    </source>
</reference>
<feature type="chain" id="PRO_5015787515" description="Signal recognition particle" evidence="1">
    <location>
        <begin position="25"/>
        <end position="115"/>
    </location>
</feature>
<name>A0A2U2DVC3_9HYPH</name>
<dbReference type="RefSeq" id="WP_109457252.1">
    <property type="nucleotide sequence ID" value="NZ_QFBC01000002.1"/>
</dbReference>
<dbReference type="AlphaFoldDB" id="A0A2U2DVC3"/>
<feature type="signal peptide" evidence="1">
    <location>
        <begin position="1"/>
        <end position="24"/>
    </location>
</feature>
<evidence type="ECO:0008006" key="4">
    <source>
        <dbReference type="Google" id="ProtNLM"/>
    </source>
</evidence>
<protein>
    <recommendedName>
        <fullName evidence="4">Signal recognition particle</fullName>
    </recommendedName>
</protein>
<gene>
    <name evidence="2" type="ORF">DEM27_05775</name>
</gene>
<accession>A0A2U2DVC3</accession>
<sequence length="115" mass="12805">MRQTAIIHICAALTFGVTAATAHAERFDSSEYGEIAAKIVMLRLTNASCAKFGIQFSSEGLIFDEMVGQEQEKSLDLRLTIAAAANLVNEKFDQIGYPEYCSRVLKMYPEMLRSF</sequence>
<dbReference type="EMBL" id="QFBC01000002">
    <property type="protein sequence ID" value="PWE57149.1"/>
    <property type="molecule type" value="Genomic_DNA"/>
</dbReference>
<evidence type="ECO:0000256" key="1">
    <source>
        <dbReference type="SAM" id="SignalP"/>
    </source>
</evidence>
<evidence type="ECO:0000313" key="2">
    <source>
        <dbReference type="EMBL" id="PWE57149.1"/>
    </source>
</evidence>
<keyword evidence="1" id="KW-0732">Signal</keyword>
<comment type="caution">
    <text evidence="2">The sequence shown here is derived from an EMBL/GenBank/DDBJ whole genome shotgun (WGS) entry which is preliminary data.</text>
</comment>
<organism evidence="2 3">
    <name type="scientific">Metarhizobium album</name>
    <dbReference type="NCBI Taxonomy" id="2182425"/>
    <lineage>
        <taxon>Bacteria</taxon>
        <taxon>Pseudomonadati</taxon>
        <taxon>Pseudomonadota</taxon>
        <taxon>Alphaproteobacteria</taxon>
        <taxon>Hyphomicrobiales</taxon>
        <taxon>Rhizobiaceae</taxon>
        <taxon>Metarhizobium</taxon>
    </lineage>
</organism>
<evidence type="ECO:0000313" key="3">
    <source>
        <dbReference type="Proteomes" id="UP000245252"/>
    </source>
</evidence>
<keyword evidence="3" id="KW-1185">Reference proteome</keyword>
<proteinExistence type="predicted"/>